<dbReference type="KEGG" id="naj:B1756_03285"/>
<accession>A0A2Z2HPL5</accession>
<dbReference type="EMBL" id="CP019893">
    <property type="protein sequence ID" value="ARS88872.1"/>
    <property type="molecule type" value="Genomic_DNA"/>
</dbReference>
<keyword evidence="1" id="KW-0812">Transmembrane</keyword>
<protein>
    <submittedName>
        <fullName evidence="2">Uncharacterized protein</fullName>
    </submittedName>
</protein>
<proteinExistence type="predicted"/>
<keyword evidence="1" id="KW-1133">Transmembrane helix</keyword>
<dbReference type="OrthoDB" id="169896at2157"/>
<sequence length="270" mass="28792">MVIDDQRRDRGQIILIAAVVIAFIVLGVVVVFNGVLYTETISSSSTSQSTADAELVDQELEAAVVDLALYANAGGSMSSDFEDVLEDELFDQYRETKVNSQPVLVDAGVDDVTSGTAGADLSSYNDETIVDSDEIGHFELELADDTGEVTIVANRSGSLEAITIEGISGSYDVDSPSGSCEIQSDTARVDLVTGSVSAPTDSDCEPALDPIEDGETYDDIELDAAVSDGSVYYESSNDDVLAVTLDVTYESSTVSYHDENREINVYGEQR</sequence>
<dbReference type="InterPro" id="IPR055685">
    <property type="entry name" value="DUF7261"/>
</dbReference>
<keyword evidence="3" id="KW-1185">Reference proteome</keyword>
<dbReference type="Pfam" id="PF23922">
    <property type="entry name" value="DUF7261"/>
    <property type="match status" value="1"/>
</dbReference>
<dbReference type="GeneID" id="32893070"/>
<dbReference type="Proteomes" id="UP000250088">
    <property type="component" value="Chromosome"/>
</dbReference>
<reference evidence="3" key="1">
    <citation type="submission" date="2017-02" db="EMBL/GenBank/DDBJ databases">
        <title>Natronthermophilus aegyptiacus gen. nov.,sp. nov., an aerobic, extremely halophilic alkalithermophilic archaeon isolated from the athalassohaline Wadi An Natrun, Egypt.</title>
        <authorList>
            <person name="Zhao B."/>
        </authorList>
    </citation>
    <scope>NUCLEOTIDE SEQUENCE [LARGE SCALE GENOMIC DNA]</scope>
    <source>
        <strain evidence="3">JW/NM-HA 15</strain>
    </source>
</reference>
<evidence type="ECO:0000313" key="2">
    <source>
        <dbReference type="EMBL" id="ARS88872.1"/>
    </source>
</evidence>
<organism evidence="2 3">
    <name type="scientific">Natrarchaeobaculum aegyptiacum</name>
    <dbReference type="NCBI Taxonomy" id="745377"/>
    <lineage>
        <taxon>Archaea</taxon>
        <taxon>Methanobacteriati</taxon>
        <taxon>Methanobacteriota</taxon>
        <taxon>Stenosarchaea group</taxon>
        <taxon>Halobacteria</taxon>
        <taxon>Halobacteriales</taxon>
        <taxon>Natrialbaceae</taxon>
        <taxon>Natrarchaeobaculum</taxon>
    </lineage>
</organism>
<dbReference type="AlphaFoldDB" id="A0A2Z2HPL5"/>
<feature type="transmembrane region" description="Helical" evidence="1">
    <location>
        <begin position="12"/>
        <end position="37"/>
    </location>
</feature>
<keyword evidence="1" id="KW-0472">Membrane</keyword>
<name>A0A2Z2HPL5_9EURY</name>
<evidence type="ECO:0000256" key="1">
    <source>
        <dbReference type="SAM" id="Phobius"/>
    </source>
</evidence>
<evidence type="ECO:0000313" key="3">
    <source>
        <dbReference type="Proteomes" id="UP000250088"/>
    </source>
</evidence>
<gene>
    <name evidence="2" type="ORF">B1756_03285</name>
</gene>
<dbReference type="RefSeq" id="WP_086887257.1">
    <property type="nucleotide sequence ID" value="NZ_CP019893.1"/>
</dbReference>